<keyword evidence="1" id="KW-0812">Transmembrane</keyword>
<name>A0A1I1C7W6_9PSEU</name>
<accession>A0A1I1C7W6</accession>
<organism evidence="2 3">
    <name type="scientific">Amycolatopsis marina</name>
    <dbReference type="NCBI Taxonomy" id="490629"/>
    <lineage>
        <taxon>Bacteria</taxon>
        <taxon>Bacillati</taxon>
        <taxon>Actinomycetota</taxon>
        <taxon>Actinomycetes</taxon>
        <taxon>Pseudonocardiales</taxon>
        <taxon>Pseudonocardiaceae</taxon>
        <taxon>Amycolatopsis</taxon>
    </lineage>
</organism>
<dbReference type="Proteomes" id="UP000243799">
    <property type="component" value="Unassembled WGS sequence"/>
</dbReference>
<dbReference type="EMBL" id="FOKG01000020">
    <property type="protein sequence ID" value="SFB56968.1"/>
    <property type="molecule type" value="Genomic_DNA"/>
</dbReference>
<protein>
    <submittedName>
        <fullName evidence="2">Uncharacterized protein</fullName>
    </submittedName>
</protein>
<feature type="transmembrane region" description="Helical" evidence="1">
    <location>
        <begin position="114"/>
        <end position="141"/>
    </location>
</feature>
<keyword evidence="1" id="KW-0472">Membrane</keyword>
<evidence type="ECO:0000256" key="1">
    <source>
        <dbReference type="SAM" id="Phobius"/>
    </source>
</evidence>
<keyword evidence="1" id="KW-1133">Transmembrane helix</keyword>
<reference evidence="3" key="1">
    <citation type="submission" date="2016-10" db="EMBL/GenBank/DDBJ databases">
        <authorList>
            <person name="Varghese N."/>
            <person name="Submissions S."/>
        </authorList>
    </citation>
    <scope>NUCLEOTIDE SEQUENCE [LARGE SCALE GENOMIC DNA]</scope>
    <source>
        <strain evidence="3">CGMCC 4.3568</strain>
    </source>
</reference>
<gene>
    <name evidence="2" type="ORF">SAMN05216266_12083</name>
</gene>
<dbReference type="AlphaFoldDB" id="A0A1I1C7W6"/>
<feature type="transmembrane region" description="Helical" evidence="1">
    <location>
        <begin position="71"/>
        <end position="93"/>
    </location>
</feature>
<evidence type="ECO:0000313" key="2">
    <source>
        <dbReference type="EMBL" id="SFB56968.1"/>
    </source>
</evidence>
<dbReference type="STRING" id="490629.SAMN05216266_12083"/>
<sequence>MSEIPIQAELRDDSATARSPEMSPPASGSKICAAGAGLLGAVCCGGGLIAVGATVIGATGAAVFMRSWVDMQGITLIASTLAILAVLALAAVVSRRARAGLAQDEARYLYGRTVLVLGAWALGGYFAFYIIAGSVLTLIGFEYPKM</sequence>
<proteinExistence type="predicted"/>
<feature type="transmembrane region" description="Helical" evidence="1">
    <location>
        <begin position="38"/>
        <end position="65"/>
    </location>
</feature>
<keyword evidence="3" id="KW-1185">Reference proteome</keyword>
<evidence type="ECO:0000313" key="3">
    <source>
        <dbReference type="Proteomes" id="UP000243799"/>
    </source>
</evidence>
<dbReference type="RefSeq" id="WP_091677014.1">
    <property type="nucleotide sequence ID" value="NZ_FOKG01000020.1"/>
</dbReference>